<dbReference type="SUPFAM" id="SSF53383">
    <property type="entry name" value="PLP-dependent transferases"/>
    <property type="match status" value="1"/>
</dbReference>
<protein>
    <recommendedName>
        <fullName evidence="3">aspartate transaminase</fullName>
        <ecNumber evidence="3">2.6.1.1</ecNumber>
    </recommendedName>
</protein>
<gene>
    <name evidence="9" type="ORF">ACERZ8_14030</name>
</gene>
<keyword evidence="10" id="KW-1185">Reference proteome</keyword>
<evidence type="ECO:0000256" key="5">
    <source>
        <dbReference type="ARBA" id="ARBA00022679"/>
    </source>
</evidence>
<dbReference type="CDD" id="cd00609">
    <property type="entry name" value="AAT_like"/>
    <property type="match status" value="1"/>
</dbReference>
<evidence type="ECO:0000256" key="3">
    <source>
        <dbReference type="ARBA" id="ARBA00012753"/>
    </source>
</evidence>
<dbReference type="Gene3D" id="3.40.640.10">
    <property type="entry name" value="Type I PLP-dependent aspartate aminotransferase-like (Major domain)"/>
    <property type="match status" value="1"/>
</dbReference>
<dbReference type="EC" id="2.6.1.1" evidence="3"/>
<dbReference type="Pfam" id="PF00155">
    <property type="entry name" value="Aminotran_1_2"/>
    <property type="match status" value="1"/>
</dbReference>
<evidence type="ECO:0000256" key="7">
    <source>
        <dbReference type="ARBA" id="ARBA00049185"/>
    </source>
</evidence>
<dbReference type="InterPro" id="IPR004839">
    <property type="entry name" value="Aminotransferase_I/II_large"/>
</dbReference>
<comment type="catalytic activity">
    <reaction evidence="7">
        <text>L-aspartate + 2-oxoglutarate = oxaloacetate + L-glutamate</text>
        <dbReference type="Rhea" id="RHEA:21824"/>
        <dbReference type="ChEBI" id="CHEBI:16452"/>
        <dbReference type="ChEBI" id="CHEBI:16810"/>
        <dbReference type="ChEBI" id="CHEBI:29985"/>
        <dbReference type="ChEBI" id="CHEBI:29991"/>
        <dbReference type="EC" id="2.6.1.1"/>
    </reaction>
</comment>
<evidence type="ECO:0000256" key="4">
    <source>
        <dbReference type="ARBA" id="ARBA00022576"/>
    </source>
</evidence>
<evidence type="ECO:0000256" key="6">
    <source>
        <dbReference type="ARBA" id="ARBA00022898"/>
    </source>
</evidence>
<comment type="cofactor">
    <cofactor evidence="1">
        <name>pyridoxal 5'-phosphate</name>
        <dbReference type="ChEBI" id="CHEBI:597326"/>
    </cofactor>
</comment>
<evidence type="ECO:0000256" key="2">
    <source>
        <dbReference type="ARBA" id="ARBA00007441"/>
    </source>
</evidence>
<comment type="caution">
    <text evidence="9">The sequence shown here is derived from an EMBL/GenBank/DDBJ whole genome shotgun (WGS) entry which is preliminary data.</text>
</comment>
<keyword evidence="5" id="KW-0808">Transferase</keyword>
<name>A0ABW8UVJ9_9RHOB</name>
<dbReference type="PANTHER" id="PTHR46383:SF1">
    <property type="entry name" value="ASPARTATE AMINOTRANSFERASE"/>
    <property type="match status" value="1"/>
</dbReference>
<reference evidence="9 10" key="1">
    <citation type="submission" date="2024-08" db="EMBL/GenBank/DDBJ databases">
        <title>Tateyamaria sp. nov., isolated from marine algae.</title>
        <authorList>
            <person name="Choi B.J."/>
            <person name="Kim J.M."/>
            <person name="Lee J.K."/>
            <person name="Choi D.G."/>
            <person name="Bayburt H."/>
            <person name="Baek J.H."/>
            <person name="Han D.M."/>
            <person name="Jeon C.O."/>
        </authorList>
    </citation>
    <scope>NUCLEOTIDE SEQUENCE [LARGE SCALE GENOMIC DNA]</scope>
    <source>
        <strain evidence="9 10">KMU-156</strain>
    </source>
</reference>
<proteinExistence type="inferred from homology"/>
<sequence>MALSQRITTLTGGGSDGWDLFLKARAMIADGIPVTELTIGEHDIRTAAPILQDMHRSAMGGHTGYAMVPGTDALRDQVARRTTERTGVKTTRDNVLITPGGQSALFAAHAAACDPGDVALYIDPYYATYPGTIRGVSAIPRSIQTRAEDAFQPRATDIAAAAEGARSLLINSPNNPTGTVYSRATLEGIAQVCTDNDLWLISDEVYDSQVWEGEHISPRALPHMAERTFVVGSMSKSHAMTGSRCGWLIGPEEAIANLITFATHTTYGVPGFVQDASVFALSQGAPFEAEIGAPFARRRAIAQRVIGAQNTVGLIPAQGAMYLMLDIRATGMSGDDFADALLEAEHIAVMPGESFGAAAAGHLRVAMTIEDQAFEAALTTLCRFAEARAT</sequence>
<dbReference type="Proteomes" id="UP001627408">
    <property type="component" value="Unassembled WGS sequence"/>
</dbReference>
<evidence type="ECO:0000259" key="8">
    <source>
        <dbReference type="Pfam" id="PF00155"/>
    </source>
</evidence>
<dbReference type="PANTHER" id="PTHR46383">
    <property type="entry name" value="ASPARTATE AMINOTRANSFERASE"/>
    <property type="match status" value="1"/>
</dbReference>
<keyword evidence="6" id="KW-0663">Pyridoxal phosphate</keyword>
<dbReference type="InterPro" id="IPR015424">
    <property type="entry name" value="PyrdxlP-dep_Trfase"/>
</dbReference>
<evidence type="ECO:0000313" key="10">
    <source>
        <dbReference type="Proteomes" id="UP001627408"/>
    </source>
</evidence>
<comment type="similarity">
    <text evidence="2">Belongs to the class-I pyridoxal-phosphate-dependent aminotransferase family.</text>
</comment>
<dbReference type="RefSeq" id="WP_407592777.1">
    <property type="nucleotide sequence ID" value="NZ_JBHDIY010000002.1"/>
</dbReference>
<dbReference type="GO" id="GO:0008483">
    <property type="term" value="F:transaminase activity"/>
    <property type="evidence" value="ECO:0007669"/>
    <property type="project" value="UniProtKB-KW"/>
</dbReference>
<evidence type="ECO:0000256" key="1">
    <source>
        <dbReference type="ARBA" id="ARBA00001933"/>
    </source>
</evidence>
<accession>A0ABW8UVJ9</accession>
<organism evidence="9 10">
    <name type="scientific">Tateyamaria armeniaca</name>
    <dbReference type="NCBI Taxonomy" id="2518930"/>
    <lineage>
        <taxon>Bacteria</taxon>
        <taxon>Pseudomonadati</taxon>
        <taxon>Pseudomonadota</taxon>
        <taxon>Alphaproteobacteria</taxon>
        <taxon>Rhodobacterales</taxon>
        <taxon>Roseobacteraceae</taxon>
        <taxon>Tateyamaria</taxon>
    </lineage>
</organism>
<evidence type="ECO:0000313" key="9">
    <source>
        <dbReference type="EMBL" id="MFL4470942.1"/>
    </source>
</evidence>
<dbReference type="InterPro" id="IPR015421">
    <property type="entry name" value="PyrdxlP-dep_Trfase_major"/>
</dbReference>
<dbReference type="EMBL" id="JBHDIY010000002">
    <property type="protein sequence ID" value="MFL4470942.1"/>
    <property type="molecule type" value="Genomic_DNA"/>
</dbReference>
<dbReference type="InterPro" id="IPR050596">
    <property type="entry name" value="AspAT/PAT-like"/>
</dbReference>
<feature type="domain" description="Aminotransferase class I/classII large" evidence="8">
    <location>
        <begin position="36"/>
        <end position="379"/>
    </location>
</feature>
<keyword evidence="4 9" id="KW-0032">Aminotransferase</keyword>